<name>A0A3N4YSA2_9MICO</name>
<evidence type="ECO:0000313" key="1">
    <source>
        <dbReference type="EMBL" id="RPF21440.1"/>
    </source>
</evidence>
<sequence>MNAQLMTAWGRARTWTGALCEGAPDLGARLAYMDLELELDALLGPMELPPADDVEETDRQTTYRAAHDALTNLAAHADVDRLAIGLVIASLERAWEVERLPRPGRAER</sequence>
<protein>
    <submittedName>
        <fullName evidence="1">Uncharacterized protein</fullName>
    </submittedName>
</protein>
<dbReference type="EMBL" id="RKQZ01000001">
    <property type="protein sequence ID" value="RPF21440.1"/>
    <property type="molecule type" value="Genomic_DNA"/>
</dbReference>
<keyword evidence="2" id="KW-1185">Reference proteome</keyword>
<proteinExistence type="predicted"/>
<accession>A0A3N4YSA2</accession>
<dbReference type="AlphaFoldDB" id="A0A3N4YSA2"/>
<gene>
    <name evidence="1" type="ORF">EDD34_2068</name>
</gene>
<organism evidence="1 2">
    <name type="scientific">Myceligenerans xiligouense</name>
    <dbReference type="NCBI Taxonomy" id="253184"/>
    <lineage>
        <taxon>Bacteria</taxon>
        <taxon>Bacillati</taxon>
        <taxon>Actinomycetota</taxon>
        <taxon>Actinomycetes</taxon>
        <taxon>Micrococcales</taxon>
        <taxon>Promicromonosporaceae</taxon>
        <taxon>Myceligenerans</taxon>
    </lineage>
</organism>
<dbReference type="RefSeq" id="WP_123814472.1">
    <property type="nucleotide sequence ID" value="NZ_RKQZ01000001.1"/>
</dbReference>
<dbReference type="Proteomes" id="UP000280501">
    <property type="component" value="Unassembled WGS sequence"/>
</dbReference>
<comment type="caution">
    <text evidence="1">The sequence shown here is derived from an EMBL/GenBank/DDBJ whole genome shotgun (WGS) entry which is preliminary data.</text>
</comment>
<evidence type="ECO:0000313" key="2">
    <source>
        <dbReference type="Proteomes" id="UP000280501"/>
    </source>
</evidence>
<reference evidence="1 2" key="1">
    <citation type="submission" date="2018-11" db="EMBL/GenBank/DDBJ databases">
        <title>Sequencing the genomes of 1000 actinobacteria strains.</title>
        <authorList>
            <person name="Klenk H.-P."/>
        </authorList>
    </citation>
    <scope>NUCLEOTIDE SEQUENCE [LARGE SCALE GENOMIC DNA]</scope>
    <source>
        <strain evidence="1 2">DSM 15700</strain>
    </source>
</reference>